<name>A0A1U6IST5_9SPHN</name>
<evidence type="ECO:0000313" key="3">
    <source>
        <dbReference type="Proteomes" id="UP000190989"/>
    </source>
</evidence>
<reference evidence="3" key="1">
    <citation type="submission" date="2017-02" db="EMBL/GenBank/DDBJ databases">
        <authorList>
            <person name="Varghese N."/>
            <person name="Submissions S."/>
        </authorList>
    </citation>
    <scope>NUCLEOTIDE SEQUENCE [LARGE SCALE GENOMIC DNA]</scope>
    <source>
        <strain evidence="3">SM117</strain>
    </source>
</reference>
<accession>A0A1U6IST5</accession>
<feature type="domain" description="VOC" evidence="1">
    <location>
        <begin position="12"/>
        <end position="151"/>
    </location>
</feature>
<dbReference type="Gene3D" id="3.10.180.10">
    <property type="entry name" value="2,3-Dihydroxybiphenyl 1,2-Dioxygenase, domain 1"/>
    <property type="match status" value="1"/>
</dbReference>
<evidence type="ECO:0000313" key="2">
    <source>
        <dbReference type="EMBL" id="SLK11034.1"/>
    </source>
</evidence>
<dbReference type="RefSeq" id="WP_245829499.1">
    <property type="nucleotide sequence ID" value="NZ_FVZE01000013.1"/>
</dbReference>
<dbReference type="InterPro" id="IPR037523">
    <property type="entry name" value="VOC_core"/>
</dbReference>
<protein>
    <submittedName>
        <fullName evidence="2">Glyoxalase/Bleomycin resistance protein/Dioxygenase superfamily protein</fullName>
    </submittedName>
</protein>
<dbReference type="STRING" id="428990.SAMN06295987_11343"/>
<gene>
    <name evidence="2" type="ORF">SAMN06295987_11343</name>
</gene>
<dbReference type="InterPro" id="IPR029068">
    <property type="entry name" value="Glyas_Bleomycin-R_OHBP_Dase"/>
</dbReference>
<keyword evidence="2" id="KW-0560">Oxidoreductase</keyword>
<dbReference type="GO" id="GO:0051213">
    <property type="term" value="F:dioxygenase activity"/>
    <property type="evidence" value="ECO:0007669"/>
    <property type="project" value="UniProtKB-KW"/>
</dbReference>
<dbReference type="AlphaFoldDB" id="A0A1U6IST5"/>
<dbReference type="Proteomes" id="UP000190989">
    <property type="component" value="Unassembled WGS sequence"/>
</dbReference>
<organism evidence="2 3">
    <name type="scientific">Novosphingobium mathurense</name>
    <dbReference type="NCBI Taxonomy" id="428990"/>
    <lineage>
        <taxon>Bacteria</taxon>
        <taxon>Pseudomonadati</taxon>
        <taxon>Pseudomonadota</taxon>
        <taxon>Alphaproteobacteria</taxon>
        <taxon>Sphingomonadales</taxon>
        <taxon>Sphingomonadaceae</taxon>
        <taxon>Novosphingobium</taxon>
    </lineage>
</organism>
<dbReference type="PROSITE" id="PS51819">
    <property type="entry name" value="VOC"/>
    <property type="match status" value="1"/>
</dbReference>
<dbReference type="Pfam" id="PF13669">
    <property type="entry name" value="Glyoxalase_4"/>
    <property type="match status" value="1"/>
</dbReference>
<keyword evidence="2" id="KW-0223">Dioxygenase</keyword>
<sequence>MKLPAPGVPGRHVMQVALMVDDIETACTRWTQTTGIGPFLVVPHIEVSEYAYRGKKAAGLDFSVAIAQSGGVQIELVQQHCDSPSAYRDTIAKGEGGFHHLAIYTDDYDAVYASYIDQGFVTAVDGEFGGFRFSYIDTSKSIGCMIELIEENPIQTDFFERVAAAADGWDGVNDPIRPGFPAEAQ</sequence>
<proteinExistence type="predicted"/>
<dbReference type="EMBL" id="FVZE01000013">
    <property type="protein sequence ID" value="SLK11034.1"/>
    <property type="molecule type" value="Genomic_DNA"/>
</dbReference>
<evidence type="ECO:0000259" key="1">
    <source>
        <dbReference type="PROSITE" id="PS51819"/>
    </source>
</evidence>
<keyword evidence="3" id="KW-1185">Reference proteome</keyword>
<dbReference type="SUPFAM" id="SSF54593">
    <property type="entry name" value="Glyoxalase/Bleomycin resistance protein/Dihydroxybiphenyl dioxygenase"/>
    <property type="match status" value="1"/>
</dbReference>